<reference evidence="2" key="3">
    <citation type="submission" date="2025-09" db="UniProtKB">
        <authorList>
            <consortium name="Ensembl"/>
        </authorList>
    </citation>
    <scope>IDENTIFICATION</scope>
</reference>
<reference evidence="2" key="2">
    <citation type="submission" date="2025-08" db="UniProtKB">
        <authorList>
            <consortium name="Ensembl"/>
        </authorList>
    </citation>
    <scope>IDENTIFICATION</scope>
</reference>
<dbReference type="Gene3D" id="1.10.287.1490">
    <property type="match status" value="1"/>
</dbReference>
<reference evidence="2" key="1">
    <citation type="submission" date="2021-04" db="EMBL/GenBank/DDBJ databases">
        <authorList>
            <consortium name="Wellcome Sanger Institute Data Sharing"/>
        </authorList>
    </citation>
    <scope>NUCLEOTIDE SEQUENCE [LARGE SCALE GENOMIC DNA]</scope>
</reference>
<evidence type="ECO:0000256" key="1">
    <source>
        <dbReference type="SAM" id="Coils"/>
    </source>
</evidence>
<dbReference type="AlphaFoldDB" id="A0A671YR50"/>
<feature type="coiled-coil region" evidence="1">
    <location>
        <begin position="168"/>
        <end position="329"/>
    </location>
</feature>
<dbReference type="Ensembl" id="ENSSAUT00010069184.1">
    <property type="protein sequence ID" value="ENSSAUP00010066062.1"/>
    <property type="gene ID" value="ENSSAUG00010026381.1"/>
</dbReference>
<evidence type="ECO:0000313" key="2">
    <source>
        <dbReference type="Ensembl" id="ENSSAUP00010066062.1"/>
    </source>
</evidence>
<protein>
    <submittedName>
        <fullName evidence="2">Trichohyalin-like</fullName>
    </submittedName>
</protein>
<organism evidence="2 3">
    <name type="scientific">Sparus aurata</name>
    <name type="common">Gilthead sea bream</name>
    <dbReference type="NCBI Taxonomy" id="8175"/>
    <lineage>
        <taxon>Eukaryota</taxon>
        <taxon>Metazoa</taxon>
        <taxon>Chordata</taxon>
        <taxon>Craniata</taxon>
        <taxon>Vertebrata</taxon>
        <taxon>Euteleostomi</taxon>
        <taxon>Actinopterygii</taxon>
        <taxon>Neopterygii</taxon>
        <taxon>Teleostei</taxon>
        <taxon>Neoteleostei</taxon>
        <taxon>Acanthomorphata</taxon>
        <taxon>Eupercaria</taxon>
        <taxon>Spariformes</taxon>
        <taxon>Sparidae</taxon>
        <taxon>Sparus</taxon>
    </lineage>
</organism>
<feature type="coiled-coil region" evidence="1">
    <location>
        <begin position="355"/>
        <end position="399"/>
    </location>
</feature>
<accession>A0A671YR50</accession>
<dbReference type="Proteomes" id="UP000472265">
    <property type="component" value="Chromosome 1"/>
</dbReference>
<feature type="coiled-coil region" evidence="1">
    <location>
        <begin position="519"/>
        <end position="578"/>
    </location>
</feature>
<dbReference type="PANTHER" id="PTHR35347">
    <property type="entry name" value="COILED-COIL DOMAIN-CONTAINING PROTEIN 175"/>
    <property type="match status" value="1"/>
</dbReference>
<keyword evidence="3" id="KW-1185">Reference proteome</keyword>
<evidence type="ECO:0000313" key="3">
    <source>
        <dbReference type="Proteomes" id="UP000472265"/>
    </source>
</evidence>
<proteinExistence type="predicted"/>
<name>A0A671YR50_SPAAU</name>
<dbReference type="OrthoDB" id="10031759at2759"/>
<gene>
    <name evidence="2" type="primary">ccdc175</name>
</gene>
<dbReference type="InParanoid" id="A0A671YR50"/>
<feature type="coiled-coil region" evidence="1">
    <location>
        <begin position="425"/>
        <end position="477"/>
    </location>
</feature>
<keyword evidence="1" id="KW-0175">Coiled coil</keyword>
<sequence length="738" mass="85947">MTNMATCLVPDFPAVMIALEHLKELDKQLKEDGIPFSPEASLHLTEITSAITQLEADRRAAHEHLEVETIENSKLRHQSNIIRERMSQEIMADVAAARASNAEEIEQLQKELLAVSQLQESVVERQEAVLSQNEALYPEREQVKAEHDKVVAALNDQINLKYGLQLHLDQTQEQVEQLKSSIAAVEQDKITLPQNMALEREAFTAKQDNQSREVDQVEGKIKQQRQDIRRSRRELDTVDNKKRETSEHLDELTLHVAKLESEIQRLTASLCECEKQLEGETQKHQDLRRQRQTLKKELFELRETLAVAVQHLKEQIATVEGKIEESQASRLLFQDSLAHIFEVFKHQCDEENEVKAEYHDVSQQLEQSKLQLEERIASIVRLSKETKDMNKQIAELLEATTINTRMFERNQEEMYGDVDTEKKNVSHFEEEKGRLTRLLEKAKRKQEEHVAKMNSDIGSTRRRYQELRQEEDSLLQRQPKSSDAGLLMRYVAECEVEYGREETKRHQEIEQCAAATESIVRSNEEKQREVEEKEEMLKEVEATWDAEVCRHHRLEMLTHELMRQRSDLEVSIQELKEKTSSLLQPKENMKTALGEMRGIHMGLLKKQASELRAVEISTYNNSVNLQEVSMENSRLHLHIRQMTEDVSRAREDKDRYWQELQQFRQDILALFESLQEAWREDVLLTQDCQSSDGALLESMSAMTNFLKTRREELGNFSTLLHHQMLDFSKRLGDKTTVD</sequence>
<dbReference type="FunCoup" id="A0A671YR50">
    <property type="interactions" value="6"/>
</dbReference>
<dbReference type="GeneTree" id="ENSGT00940000167646"/>
<dbReference type="PANTHER" id="PTHR35347:SF1">
    <property type="entry name" value="COILED-COIL DOMAIN-CONTAINING PROTEIN 175"/>
    <property type="match status" value="1"/>
</dbReference>
<dbReference type="InterPro" id="IPR038834">
    <property type="entry name" value="CCDC175"/>
</dbReference>
<dbReference type="OMA" id="ISANEHE"/>